<reference evidence="3" key="1">
    <citation type="submission" date="2019-08" db="EMBL/GenBank/DDBJ databases">
        <authorList>
            <person name="Kucharzyk K."/>
            <person name="Murdoch R.W."/>
            <person name="Higgins S."/>
            <person name="Loffler F."/>
        </authorList>
    </citation>
    <scope>NUCLEOTIDE SEQUENCE</scope>
</reference>
<evidence type="ECO:0000256" key="1">
    <source>
        <dbReference type="ARBA" id="ARBA00008005"/>
    </source>
</evidence>
<dbReference type="PANTHER" id="PTHR35861">
    <property type="match status" value="1"/>
</dbReference>
<sequence>MAESVTEMIVPGTYIEVRSEGLIGVGGIITGNIGIVGTASKGILNTPKTLSSYTEAIDEFGEYDTWIDGKSGELTLLRALEQIYNNNGTATVIAVRVATKDARKAEYTLKSPSGGCVKLSAKSEGTWGNEIKVNISPATEDPFIPREKYEVNADQINLKGNIKESERNQIFVLDNTTGNIRNFNIIYGKTKPKAGEVSITKNNGQLTFYRDETVDETPKEGNNLYASYLIDKTACSKVKVIYKNISEEYNVPDGKYLVGVINSSSKLVDAEEDASSLEVPSVIGKDVYERFGTGTNLAGNNGANNVEDKYKDGLQLLEEQPVNIVLTAGLPFGTAQSDIVAHCETTENLNHERIALVGGGPKDGPDQILKYADQISDDRIILVAPAIKTRDSASKKEVILPSSYTAAAVAGKISSLAVHIAPTNKTLSLVGLADNYSYGILKNLVNNRVMVIQEKMGYRIVKGVTTDDGAFKQITTRRIVDYAKEGIRMGSLPYIGRLNNSRVRAALRATLDGFLSRMVVDEQLTEYTLDVSATRQEEINGICRVETTLKPTFSIDYIKVVITLQ</sequence>
<feature type="domain" description="Tail sheath protein C-terminal" evidence="2">
    <location>
        <begin position="467"/>
        <end position="563"/>
    </location>
</feature>
<dbReference type="InterPro" id="IPR052042">
    <property type="entry name" value="Tail_sheath_structural"/>
</dbReference>
<dbReference type="AlphaFoldDB" id="A0A645AQ01"/>
<organism evidence="3">
    <name type="scientific">bioreactor metagenome</name>
    <dbReference type="NCBI Taxonomy" id="1076179"/>
    <lineage>
        <taxon>unclassified sequences</taxon>
        <taxon>metagenomes</taxon>
        <taxon>ecological metagenomes</taxon>
    </lineage>
</organism>
<evidence type="ECO:0000313" key="3">
    <source>
        <dbReference type="EMBL" id="MPM55137.1"/>
    </source>
</evidence>
<dbReference type="InterPro" id="IPR020287">
    <property type="entry name" value="Tail_sheath_C"/>
</dbReference>
<proteinExistence type="inferred from homology"/>
<comment type="similarity">
    <text evidence="1">Belongs to the myoviridae tail sheath protein family.</text>
</comment>
<dbReference type="PANTHER" id="PTHR35861:SF1">
    <property type="entry name" value="PHAGE TAIL SHEATH PROTEIN"/>
    <property type="match status" value="1"/>
</dbReference>
<accession>A0A645AQ01</accession>
<name>A0A645AQ01_9ZZZZ</name>
<gene>
    <name evidence="3" type="ORF">SDC9_101930</name>
</gene>
<dbReference type="EMBL" id="VSSQ01015129">
    <property type="protein sequence ID" value="MPM55137.1"/>
    <property type="molecule type" value="Genomic_DNA"/>
</dbReference>
<dbReference type="Pfam" id="PF17482">
    <property type="entry name" value="Phage_sheath_1C"/>
    <property type="match status" value="1"/>
</dbReference>
<protein>
    <recommendedName>
        <fullName evidence="2">Tail sheath protein C-terminal domain-containing protein</fullName>
    </recommendedName>
</protein>
<evidence type="ECO:0000259" key="2">
    <source>
        <dbReference type="Pfam" id="PF17482"/>
    </source>
</evidence>
<comment type="caution">
    <text evidence="3">The sequence shown here is derived from an EMBL/GenBank/DDBJ whole genome shotgun (WGS) entry which is preliminary data.</text>
</comment>